<proteinExistence type="predicted"/>
<reference evidence="3 4" key="1">
    <citation type="journal article" date="2014" name="BMC Genomics">
        <title>Genome sequencing of four Aureobasidium pullulans varieties: biotechnological potential, stress tolerance, and description of new species.</title>
        <authorList>
            <person name="Gostin Ar C."/>
            <person name="Ohm R.A."/>
            <person name="Kogej T."/>
            <person name="Sonjak S."/>
            <person name="Turk M."/>
            <person name="Zajc J."/>
            <person name="Zalar P."/>
            <person name="Grube M."/>
            <person name="Sun H."/>
            <person name="Han J."/>
            <person name="Sharma A."/>
            <person name="Chiniquy J."/>
            <person name="Ngan C.Y."/>
            <person name="Lipzen A."/>
            <person name="Barry K."/>
            <person name="Grigoriev I.V."/>
            <person name="Gunde-Cimerman N."/>
        </authorList>
    </citation>
    <scope>NUCLEOTIDE SEQUENCE [LARGE SCALE GENOMIC DNA]</scope>
    <source>
        <strain evidence="3 4">EXF-2481</strain>
    </source>
</reference>
<dbReference type="AlphaFoldDB" id="A0A074YLY0"/>
<name>A0A074YLY0_AURSE</name>
<evidence type="ECO:0000313" key="3">
    <source>
        <dbReference type="EMBL" id="KEQ98680.1"/>
    </source>
</evidence>
<dbReference type="EMBL" id="KL584751">
    <property type="protein sequence ID" value="KEQ98680.1"/>
    <property type="molecule type" value="Genomic_DNA"/>
</dbReference>
<feature type="coiled-coil region" evidence="1">
    <location>
        <begin position="187"/>
        <end position="221"/>
    </location>
</feature>
<dbReference type="RefSeq" id="XP_013347599.1">
    <property type="nucleotide sequence ID" value="XM_013492145.1"/>
</dbReference>
<keyword evidence="4" id="KW-1185">Reference proteome</keyword>
<feature type="region of interest" description="Disordered" evidence="2">
    <location>
        <begin position="356"/>
        <end position="386"/>
    </location>
</feature>
<evidence type="ECO:0000256" key="1">
    <source>
        <dbReference type="SAM" id="Coils"/>
    </source>
</evidence>
<accession>A0A074YLY0</accession>
<dbReference type="InParanoid" id="A0A074YLY0"/>
<keyword evidence="1" id="KW-0175">Coiled coil</keyword>
<gene>
    <name evidence="3" type="ORF">AUEXF2481DRAFT_76598</name>
</gene>
<dbReference type="GeneID" id="25371357"/>
<feature type="compositionally biased region" description="Polar residues" evidence="2">
    <location>
        <begin position="365"/>
        <end position="386"/>
    </location>
</feature>
<evidence type="ECO:0000256" key="2">
    <source>
        <dbReference type="SAM" id="MobiDB-lite"/>
    </source>
</evidence>
<dbReference type="HOGENOM" id="CLU_715669_0_0_1"/>
<evidence type="ECO:0000313" key="4">
    <source>
        <dbReference type="Proteomes" id="UP000030641"/>
    </source>
</evidence>
<dbReference type="Proteomes" id="UP000030641">
    <property type="component" value="Unassembled WGS sequence"/>
</dbReference>
<dbReference type="OrthoDB" id="10658675at2759"/>
<protein>
    <submittedName>
        <fullName evidence="3">Uncharacterized protein</fullName>
    </submittedName>
</protein>
<organism evidence="3 4">
    <name type="scientific">Aureobasidium subglaciale (strain EXF-2481)</name>
    <name type="common">Aureobasidium pullulans var. subglaciale</name>
    <dbReference type="NCBI Taxonomy" id="1043005"/>
    <lineage>
        <taxon>Eukaryota</taxon>
        <taxon>Fungi</taxon>
        <taxon>Dikarya</taxon>
        <taxon>Ascomycota</taxon>
        <taxon>Pezizomycotina</taxon>
        <taxon>Dothideomycetes</taxon>
        <taxon>Dothideomycetidae</taxon>
        <taxon>Dothideales</taxon>
        <taxon>Saccotheciaceae</taxon>
        <taxon>Aureobasidium</taxon>
    </lineage>
</organism>
<sequence>MLHDVKNSNVLPSFWATKNKDMASFLETSLRIERTALYIRTRLSAVAYHKPPNNNNNHYPLSLTNHEDISAGWDPTMTNYTLIKFSSFKLTTLNHNRLGLVRDTYACRQLIKVQAYERAKKALQLIEPSTKEYLVCRTIIRLAEHCVCEIHSRRPKAVEYITTRWLADYSETLKDNQDRTTAIAPGIGKSLRNTQQLEETIQGLRREKKALETTIAELKQDIDLLGKCSKKQVTFLADRLTLSREECRQLHISASGLAERLSEAEYRAYLQEPNAHRYFTCLQERVDYAELVSFNVSETSRKELEHAGQHLEDLESLLEQRDIAIAVLRAQLSKYTSDKSPSPNLTTADQFLLLPERMDTKPITPEQSDPVQRYDTPQQNTHAVSE</sequence>